<dbReference type="Pfam" id="PF09586">
    <property type="entry name" value="YfhO"/>
    <property type="match status" value="1"/>
</dbReference>
<dbReference type="PANTHER" id="PTHR38454:SF1">
    <property type="entry name" value="INTEGRAL MEMBRANE PROTEIN"/>
    <property type="match status" value="1"/>
</dbReference>
<dbReference type="AlphaFoldDB" id="A0A9D2R044"/>
<gene>
    <name evidence="2" type="ORF">H9912_04600</name>
</gene>
<dbReference type="InterPro" id="IPR018580">
    <property type="entry name" value="Uncharacterised_YfhO"/>
</dbReference>
<feature type="transmembrane region" description="Helical" evidence="1">
    <location>
        <begin position="99"/>
        <end position="123"/>
    </location>
</feature>
<keyword evidence="1" id="KW-1133">Transmembrane helix</keyword>
<feature type="transmembrane region" description="Helical" evidence="1">
    <location>
        <begin position="130"/>
        <end position="152"/>
    </location>
</feature>
<dbReference type="Proteomes" id="UP000823851">
    <property type="component" value="Unassembled WGS sequence"/>
</dbReference>
<feature type="non-terminal residue" evidence="2">
    <location>
        <position position="413"/>
    </location>
</feature>
<keyword evidence="1" id="KW-0472">Membrane</keyword>
<dbReference type="EMBL" id="DWUW01000130">
    <property type="protein sequence ID" value="HJD31206.1"/>
    <property type="molecule type" value="Genomic_DNA"/>
</dbReference>
<reference evidence="2" key="2">
    <citation type="submission" date="2021-04" db="EMBL/GenBank/DDBJ databases">
        <authorList>
            <person name="Gilroy R."/>
        </authorList>
    </citation>
    <scope>NUCLEOTIDE SEQUENCE</scope>
    <source>
        <strain evidence="2">ChiHjej8B7-25341</strain>
    </source>
</reference>
<dbReference type="PANTHER" id="PTHR38454">
    <property type="entry name" value="INTEGRAL MEMBRANE PROTEIN-RELATED"/>
    <property type="match status" value="1"/>
</dbReference>
<keyword evidence="1" id="KW-0812">Transmembrane</keyword>
<name>A0A9D2R044_9FIRM</name>
<feature type="transmembrane region" description="Helical" evidence="1">
    <location>
        <begin position="292"/>
        <end position="314"/>
    </location>
</feature>
<proteinExistence type="predicted"/>
<evidence type="ECO:0000256" key="1">
    <source>
        <dbReference type="SAM" id="Phobius"/>
    </source>
</evidence>
<feature type="transmembrane region" description="Helical" evidence="1">
    <location>
        <begin position="326"/>
        <end position="346"/>
    </location>
</feature>
<feature type="transmembrane region" description="Helical" evidence="1">
    <location>
        <begin position="352"/>
        <end position="372"/>
    </location>
</feature>
<protein>
    <submittedName>
        <fullName evidence="2">YfhO family protein</fullName>
    </submittedName>
</protein>
<organism evidence="2 3">
    <name type="scientific">Candidatus Eisenbergiella stercorigallinarum</name>
    <dbReference type="NCBI Taxonomy" id="2838557"/>
    <lineage>
        <taxon>Bacteria</taxon>
        <taxon>Bacillati</taxon>
        <taxon>Bacillota</taxon>
        <taxon>Clostridia</taxon>
        <taxon>Lachnospirales</taxon>
        <taxon>Lachnospiraceae</taxon>
        <taxon>Eisenbergiella</taxon>
    </lineage>
</organism>
<sequence length="413" mass="46940">MSKKREYQIKSIHVFGCCLFLGICILLPYIIQSGGFLTFVNDYNYQQIPFNMYCIEAIRSGNVLWDWNTDLGGSFVGNYAFYTLGSPFFWLISLFPSEMVPYLLGPVLALKCAVAGLTAFWYVRRYTEKSCYALLGAILYAFSGFQAGNLLFNHFHDAVAFFPLLLIGLDKLTEERKKGVFALTVALNATTNFFFFAGEVVFLGIYYFLKIVWNDRKKIRMIGSCMLEGMIGTGLSCFIFYPALLFTLNNPRVSSHLSLGSYFIFEFEHYIRLLKAILLPMEAMTSASTVDVYVFSSTSLYLPMVGIVLAICFFIGDKSDRWIKRILTVCTVIIVIPALNSIFYAFNSSYAYYTRWLYMPVLILCLASVKGLEIERMPLKKIGLLLGSLFVLLIVLLVNPFGKGTYILHKFRT</sequence>
<reference evidence="2" key="1">
    <citation type="journal article" date="2021" name="PeerJ">
        <title>Extensive microbial diversity within the chicken gut microbiome revealed by metagenomics and culture.</title>
        <authorList>
            <person name="Gilroy R."/>
            <person name="Ravi A."/>
            <person name="Getino M."/>
            <person name="Pursley I."/>
            <person name="Horton D.L."/>
            <person name="Alikhan N.F."/>
            <person name="Baker D."/>
            <person name="Gharbi K."/>
            <person name="Hall N."/>
            <person name="Watson M."/>
            <person name="Adriaenssens E.M."/>
            <person name="Foster-Nyarko E."/>
            <person name="Jarju S."/>
            <person name="Secka A."/>
            <person name="Antonio M."/>
            <person name="Oren A."/>
            <person name="Chaudhuri R.R."/>
            <person name="La Ragione R."/>
            <person name="Hildebrand F."/>
            <person name="Pallen M.J."/>
        </authorList>
    </citation>
    <scope>NUCLEOTIDE SEQUENCE</scope>
    <source>
        <strain evidence="2">ChiHjej8B7-25341</strain>
    </source>
</reference>
<evidence type="ECO:0000313" key="2">
    <source>
        <dbReference type="EMBL" id="HJD31206.1"/>
    </source>
</evidence>
<feature type="transmembrane region" description="Helical" evidence="1">
    <location>
        <begin position="12"/>
        <end position="31"/>
    </location>
</feature>
<accession>A0A9D2R044</accession>
<comment type="caution">
    <text evidence="2">The sequence shown here is derived from an EMBL/GenBank/DDBJ whole genome shotgun (WGS) entry which is preliminary data.</text>
</comment>
<feature type="transmembrane region" description="Helical" evidence="1">
    <location>
        <begin position="225"/>
        <end position="248"/>
    </location>
</feature>
<feature type="transmembrane region" description="Helical" evidence="1">
    <location>
        <begin position="384"/>
        <end position="402"/>
    </location>
</feature>
<feature type="transmembrane region" description="Helical" evidence="1">
    <location>
        <begin position="193"/>
        <end position="213"/>
    </location>
</feature>
<evidence type="ECO:0000313" key="3">
    <source>
        <dbReference type="Proteomes" id="UP000823851"/>
    </source>
</evidence>